<dbReference type="InterPro" id="IPR016461">
    <property type="entry name" value="COMT-like"/>
</dbReference>
<dbReference type="InterPro" id="IPR036388">
    <property type="entry name" value="WH-like_DNA-bd_sf"/>
</dbReference>
<dbReference type="VEuPathDB" id="FungiDB:AB675_11659"/>
<dbReference type="Pfam" id="PF00891">
    <property type="entry name" value="Methyltransf_2"/>
    <property type="match status" value="1"/>
</dbReference>
<reference evidence="5 6" key="1">
    <citation type="submission" date="2015-06" db="EMBL/GenBank/DDBJ databases">
        <title>Draft genome of the ant-associated black yeast Phialophora attae CBS 131958.</title>
        <authorList>
            <person name="Moreno L.F."/>
            <person name="Stielow B.J."/>
            <person name="de Hoog S."/>
            <person name="Vicente V.A."/>
            <person name="Weiss V.A."/>
            <person name="de Vries M."/>
            <person name="Cruz L.M."/>
            <person name="Souza E.M."/>
        </authorList>
    </citation>
    <scope>NUCLEOTIDE SEQUENCE [LARGE SCALE GENOMIC DNA]</scope>
    <source>
        <strain evidence="5 6">CBS 131958</strain>
    </source>
</reference>
<evidence type="ECO:0000256" key="3">
    <source>
        <dbReference type="ARBA" id="ARBA00022691"/>
    </source>
</evidence>
<gene>
    <name evidence="5" type="ORF">AB675_11659</name>
</gene>
<dbReference type="OrthoDB" id="1535081at2759"/>
<dbReference type="PANTHER" id="PTHR43712">
    <property type="entry name" value="PUTATIVE (AFU_ORTHOLOGUE AFUA_4G14580)-RELATED"/>
    <property type="match status" value="1"/>
</dbReference>
<evidence type="ECO:0000256" key="1">
    <source>
        <dbReference type="ARBA" id="ARBA00022603"/>
    </source>
</evidence>
<dbReference type="SUPFAM" id="SSF53335">
    <property type="entry name" value="S-adenosyl-L-methionine-dependent methyltransferases"/>
    <property type="match status" value="1"/>
</dbReference>
<dbReference type="AlphaFoldDB" id="A0A0N1H3L3"/>
<dbReference type="PROSITE" id="PS51683">
    <property type="entry name" value="SAM_OMT_II"/>
    <property type="match status" value="1"/>
</dbReference>
<name>A0A0N1H3L3_9EURO</name>
<dbReference type="STRING" id="1664694.A0A0N1H3L3"/>
<evidence type="ECO:0000313" key="6">
    <source>
        <dbReference type="Proteomes" id="UP000038010"/>
    </source>
</evidence>
<comment type="caution">
    <text evidence="5">The sequence shown here is derived from an EMBL/GenBank/DDBJ whole genome shotgun (WGS) entry which is preliminary data.</text>
</comment>
<dbReference type="SUPFAM" id="SSF46785">
    <property type="entry name" value="Winged helix' DNA-binding domain"/>
    <property type="match status" value="1"/>
</dbReference>
<organism evidence="5 6">
    <name type="scientific">Cyphellophora attinorum</name>
    <dbReference type="NCBI Taxonomy" id="1664694"/>
    <lineage>
        <taxon>Eukaryota</taxon>
        <taxon>Fungi</taxon>
        <taxon>Dikarya</taxon>
        <taxon>Ascomycota</taxon>
        <taxon>Pezizomycotina</taxon>
        <taxon>Eurotiomycetes</taxon>
        <taxon>Chaetothyriomycetidae</taxon>
        <taxon>Chaetothyriales</taxon>
        <taxon>Cyphellophoraceae</taxon>
        <taxon>Cyphellophora</taxon>
    </lineage>
</organism>
<dbReference type="InterPro" id="IPR001077">
    <property type="entry name" value="COMT_C"/>
</dbReference>
<dbReference type="RefSeq" id="XP_017995426.1">
    <property type="nucleotide sequence ID" value="XM_018140525.1"/>
</dbReference>
<feature type="domain" description="O-methyltransferase C-terminal" evidence="4">
    <location>
        <begin position="227"/>
        <end position="376"/>
    </location>
</feature>
<evidence type="ECO:0000313" key="5">
    <source>
        <dbReference type="EMBL" id="KPI35463.1"/>
    </source>
</evidence>
<dbReference type="InterPro" id="IPR029063">
    <property type="entry name" value="SAM-dependent_MTases_sf"/>
</dbReference>
<dbReference type="Proteomes" id="UP000038010">
    <property type="component" value="Unassembled WGS sequence"/>
</dbReference>
<dbReference type="PANTHER" id="PTHR43712:SF4">
    <property type="entry name" value="O-METHYLTRANSFERASE DOMAIN-CONTAINING PROTEIN"/>
    <property type="match status" value="1"/>
</dbReference>
<keyword evidence="3" id="KW-0949">S-adenosyl-L-methionine</keyword>
<dbReference type="GO" id="GO:0008171">
    <property type="term" value="F:O-methyltransferase activity"/>
    <property type="evidence" value="ECO:0007669"/>
    <property type="project" value="InterPro"/>
</dbReference>
<evidence type="ECO:0000256" key="2">
    <source>
        <dbReference type="ARBA" id="ARBA00022679"/>
    </source>
</evidence>
<dbReference type="InterPro" id="IPR036390">
    <property type="entry name" value="WH_DNA-bd_sf"/>
</dbReference>
<proteinExistence type="predicted"/>
<dbReference type="GeneID" id="28732406"/>
<dbReference type="EMBL" id="LFJN01000040">
    <property type="protein sequence ID" value="KPI35463.1"/>
    <property type="molecule type" value="Genomic_DNA"/>
</dbReference>
<keyword evidence="6" id="KW-1185">Reference proteome</keyword>
<sequence>MGSITDTSSLSAALDTVRQAAALGDERVTAHLASFARELSADCEEPADYIHRIGYTALQQPVLAAIGSSRGIFKHVVTGQEKTTSLQSLVEASGLQEQLLTRLLRAMVTFGMLDSPSSGHYSANRRTHVLARDYADAALQHFLKNTGTGLLGIPRWIEAQAKSLPSKPTPYMLHNNTDLTSMQSMDIAGLSAYMRYCTPDNGLSAVWSNAYPVQEAIASRTGSTRPFFIDVAGGWGHQTSEMLLKFPDIDGRCIVQEISSVVEQATSLANGASKIEFKVQDFFSPQPSSEHGAKIYYLRYIMHDWSDDEDVQILSHLRDAMADDSVIIIDEVLVPEQASGFDDPWPATVDIVMLAMFYNARERTVKEFTHLAERVGGLKVQMAKQYDERRGNGIVVLAKA</sequence>
<dbReference type="Gene3D" id="1.10.10.10">
    <property type="entry name" value="Winged helix-like DNA-binding domain superfamily/Winged helix DNA-binding domain"/>
    <property type="match status" value="1"/>
</dbReference>
<dbReference type="GO" id="GO:0032259">
    <property type="term" value="P:methylation"/>
    <property type="evidence" value="ECO:0007669"/>
    <property type="project" value="UniProtKB-KW"/>
</dbReference>
<protein>
    <submittedName>
        <fullName evidence="5">Demethylsterigmatocystin 6-O-methyltransferase</fullName>
    </submittedName>
</protein>
<evidence type="ECO:0000259" key="4">
    <source>
        <dbReference type="Pfam" id="PF00891"/>
    </source>
</evidence>
<accession>A0A0N1H3L3</accession>
<keyword evidence="1 5" id="KW-0489">Methyltransferase</keyword>
<dbReference type="Gene3D" id="3.40.50.150">
    <property type="entry name" value="Vaccinia Virus protein VP39"/>
    <property type="match status" value="1"/>
</dbReference>
<keyword evidence="2 5" id="KW-0808">Transferase</keyword>